<evidence type="ECO:0000313" key="2">
    <source>
        <dbReference type="Proteomes" id="UP000028623"/>
    </source>
</evidence>
<gene>
    <name evidence="1" type="ORF">IO89_12915</name>
</gene>
<proteinExistence type="predicted"/>
<dbReference type="AlphaFoldDB" id="A0A085BF65"/>
<organism evidence="1 2">
    <name type="scientific">Epilithonimonas lactis</name>
    <dbReference type="NCBI Taxonomy" id="421072"/>
    <lineage>
        <taxon>Bacteria</taxon>
        <taxon>Pseudomonadati</taxon>
        <taxon>Bacteroidota</taxon>
        <taxon>Flavobacteriia</taxon>
        <taxon>Flavobacteriales</taxon>
        <taxon>Weeksellaceae</taxon>
        <taxon>Chryseobacterium group</taxon>
        <taxon>Epilithonimonas</taxon>
    </lineage>
</organism>
<name>A0A085BF65_9FLAO</name>
<comment type="caution">
    <text evidence="1">The sequence shown here is derived from an EMBL/GenBank/DDBJ whole genome shotgun (WGS) entry which is preliminary data.</text>
</comment>
<dbReference type="RefSeq" id="WP_034976843.1">
    <property type="nucleotide sequence ID" value="NZ_FOFI01000001.1"/>
</dbReference>
<sequence>MSYKRIRKNAVLNSVQSIELEAGAARINLDEEIASLENITNIIISQTSKVNNFVEQIFKRSPATNHYFLINYIATKDCINNANVNFKFQKTAYLQKDFVVKCALNDLHCKLFVFYNSRAQDNCFSKVFSVRPPPVV</sequence>
<accession>A0A085BF65</accession>
<dbReference type="STRING" id="421072.SAMN04488097_0478"/>
<dbReference type="Proteomes" id="UP000028623">
    <property type="component" value="Unassembled WGS sequence"/>
</dbReference>
<protein>
    <submittedName>
        <fullName evidence="1">Uncharacterized protein</fullName>
    </submittedName>
</protein>
<evidence type="ECO:0000313" key="1">
    <source>
        <dbReference type="EMBL" id="KFC21110.1"/>
    </source>
</evidence>
<reference evidence="1 2" key="1">
    <citation type="submission" date="2014-07" db="EMBL/GenBank/DDBJ databases">
        <title>Epilithonimonas lactis LMG 22401 Genome.</title>
        <authorList>
            <person name="Pipes S.E."/>
            <person name="Stropko S.J."/>
        </authorList>
    </citation>
    <scope>NUCLEOTIDE SEQUENCE [LARGE SCALE GENOMIC DNA]</scope>
    <source>
        <strain evidence="1 2">LMG 24401</strain>
    </source>
</reference>
<dbReference type="EMBL" id="JPLY01000004">
    <property type="protein sequence ID" value="KFC21110.1"/>
    <property type="molecule type" value="Genomic_DNA"/>
</dbReference>
<keyword evidence="2" id="KW-1185">Reference proteome</keyword>